<dbReference type="InterPro" id="IPR004131">
    <property type="entry name" value="PPase-energised_H-pump"/>
</dbReference>
<comment type="function">
    <text evidence="9">Sodium pump that utilizes the energy of pyrophosphate hydrolysis as the driving force for Na(+) movement across the membrane.</text>
</comment>
<feature type="transmembrane region" description="Helical" evidence="9">
    <location>
        <begin position="267"/>
        <end position="288"/>
    </location>
</feature>
<keyword evidence="9" id="KW-0915">Sodium</keyword>
<keyword evidence="4 9" id="KW-0460">Magnesium</keyword>
<keyword evidence="9" id="KW-1003">Cell membrane</keyword>
<keyword evidence="10" id="KW-0175">Coiled coil</keyword>
<keyword evidence="5 9" id="KW-1278">Translocase</keyword>
<feature type="transmembrane region" description="Helical" evidence="9">
    <location>
        <begin position="242"/>
        <end position="261"/>
    </location>
</feature>
<feature type="transmembrane region" description="Helical" evidence="9">
    <location>
        <begin position="510"/>
        <end position="532"/>
    </location>
</feature>
<comment type="caution">
    <text evidence="11">The sequence shown here is derived from an EMBL/GenBank/DDBJ whole genome shotgun (WGS) entry which is preliminary data.</text>
</comment>
<dbReference type="GO" id="GO:0030955">
    <property type="term" value="F:potassium ion binding"/>
    <property type="evidence" value="ECO:0007669"/>
    <property type="project" value="UniProtKB-UniRule"/>
</dbReference>
<dbReference type="EC" id="7.2.3.1" evidence="9"/>
<keyword evidence="9" id="KW-0739">Sodium transport</keyword>
<dbReference type="PIRSF" id="PIRSF001265">
    <property type="entry name" value="H+-PPase"/>
    <property type="match status" value="1"/>
</dbReference>
<proteinExistence type="inferred from homology"/>
<dbReference type="GO" id="GO:0004427">
    <property type="term" value="F:inorganic diphosphate phosphatase activity"/>
    <property type="evidence" value="ECO:0007669"/>
    <property type="project" value="UniProtKB-UniRule"/>
</dbReference>
<evidence type="ECO:0000256" key="7">
    <source>
        <dbReference type="ARBA" id="ARBA00023065"/>
    </source>
</evidence>
<keyword evidence="6 9" id="KW-1133">Transmembrane helix</keyword>
<feature type="transmembrane region" description="Helical" evidence="9">
    <location>
        <begin position="47"/>
        <end position="71"/>
    </location>
</feature>
<organism evidence="11 12">
    <name type="scientific">Pontimicrobium aquaticum</name>
    <dbReference type="NCBI Taxonomy" id="2565367"/>
    <lineage>
        <taxon>Bacteria</taxon>
        <taxon>Pseudomonadati</taxon>
        <taxon>Bacteroidota</taxon>
        <taxon>Flavobacteriia</taxon>
        <taxon>Flavobacteriales</taxon>
        <taxon>Flavobacteriaceae</taxon>
        <taxon>Pontimicrobium</taxon>
    </lineage>
</organism>
<feature type="transmembrane region" description="Helical" evidence="9">
    <location>
        <begin position="478"/>
        <end position="498"/>
    </location>
</feature>
<dbReference type="OrthoDB" id="9808652at2"/>
<dbReference type="Pfam" id="PF03030">
    <property type="entry name" value="H_PPase"/>
    <property type="match status" value="1"/>
</dbReference>
<dbReference type="NCBIfam" id="TIGR01104">
    <property type="entry name" value="V_PPase"/>
    <property type="match status" value="1"/>
</dbReference>
<feature type="transmembrane region" description="Helical" evidence="9">
    <location>
        <begin position="83"/>
        <end position="105"/>
    </location>
</feature>
<evidence type="ECO:0000256" key="6">
    <source>
        <dbReference type="ARBA" id="ARBA00022989"/>
    </source>
</evidence>
<sequence>MELLVKFLPAFGVLALLFVFVKNVWVSKQEVGDEKMARIAKNIADGAMAFLKAEYKVLAIFVIAVAVLLFFKGNNEEGSNWMVAVSFIVGAICSALAGFIGMKVATKANVRTTQAARTSLGRALEVAFAGGSVMGLGVVGLGILGLSGLFMVYQMMWPGAENIPMVLNVLSGFSLGASSIALFARVGGGIYTKAADVGADLVGKVEAGIPEDHPLNPATIADNVGDNVGDVAGMGADLFESYVGSIIGTMVLGAIIITPNFDGLGAVYLPLVLGAVGIIMSIVGTFFVKVKDGGNPQTALNIGEFGSAGLMAVATYFLIQEFIPETFSLNGIDYTSIGVFIAVIAGLIAGLAVGKITEYYTATGKKPVMSIVKQSETGSATNIIAGLGVGMMSTAIPIILIAGAIIVSHHFAGLYGIAIAAVGMLANTGIQLAVDAYGPICDNAGGIAEMAELPSEVRERTDKLDAVGNTTAAVGKGFAIASAALTALALFAAFMQTAGVTAIDVSQPKIMAGLLVGGMLPFVFSALSMNAVGRAAMAMIEEVRRQFRDIPQLRAALEVMRKYDSDMSKASDADREIFDAADGVADYGKCIDISTKASIKEMVLPGLLAIVVPVAVGFIGGAEMLGGLLAGVTTCGVLMAIFQSNAGGAWDNAKKTIEEEGRKGTEAHKAAVVGDTVGDPFKDTSGPSLNILLKLMSVVALVIAPSIALTGDSTYAVEANEKVWIDQDGKKHIVKGEDMAMLTEEAEKIVKVNIEKNDDGTARATVTTTTTKNGETTTEDKVYEGALEEVKAQLDALEDVETKVEDKKKMIKKVVDEVEEEKN</sequence>
<feature type="transmembrane region" description="Helical" evidence="9">
    <location>
        <begin position="165"/>
        <end position="184"/>
    </location>
</feature>
<feature type="transmembrane region" description="Helical" evidence="9">
    <location>
        <begin position="300"/>
        <end position="319"/>
    </location>
</feature>
<evidence type="ECO:0000313" key="12">
    <source>
        <dbReference type="Proteomes" id="UP000307657"/>
    </source>
</evidence>
<feature type="transmembrane region" description="Helical" evidence="9">
    <location>
        <begin position="602"/>
        <end position="619"/>
    </location>
</feature>
<gene>
    <name evidence="9" type="primary">hppA</name>
    <name evidence="11" type="ORF">E5167_03105</name>
</gene>
<name>A0A4U0EY54_9FLAO</name>
<feature type="transmembrane region" description="Helical" evidence="9">
    <location>
        <begin position="412"/>
        <end position="430"/>
    </location>
</feature>
<dbReference type="Proteomes" id="UP000307657">
    <property type="component" value="Unassembled WGS sequence"/>
</dbReference>
<dbReference type="AlphaFoldDB" id="A0A4U0EY54"/>
<evidence type="ECO:0000256" key="1">
    <source>
        <dbReference type="ARBA" id="ARBA00004127"/>
    </source>
</evidence>
<comment type="subcellular location">
    <subcellularLocation>
        <location evidence="9">Cell membrane</location>
        <topology evidence="9">Multi-pass membrane protein</topology>
    </subcellularLocation>
    <subcellularLocation>
        <location evidence="1">Endomembrane system</location>
        <topology evidence="1">Multi-pass membrane protein</topology>
    </subcellularLocation>
</comment>
<dbReference type="HAMAP" id="MF_01129">
    <property type="entry name" value="PPase_energized_pump"/>
    <property type="match status" value="1"/>
</dbReference>
<keyword evidence="7 9" id="KW-0406">Ion transport</keyword>
<feature type="coiled-coil region" evidence="10">
    <location>
        <begin position="783"/>
        <end position="817"/>
    </location>
</feature>
<feature type="site" description="Determinant of potassium dependence" evidence="9">
    <location>
        <position position="472"/>
    </location>
</feature>
<evidence type="ECO:0000313" key="11">
    <source>
        <dbReference type="EMBL" id="TJY36947.1"/>
    </source>
</evidence>
<feature type="transmembrane region" description="Helical" evidence="9">
    <location>
        <begin position="6"/>
        <end position="26"/>
    </location>
</feature>
<comment type="catalytic activity">
    <reaction evidence="9">
        <text>Na(+)(in) + diphosphate + H2O = Na(+)(out) + 2 phosphate + H(+)</text>
        <dbReference type="Rhea" id="RHEA:57884"/>
        <dbReference type="ChEBI" id="CHEBI:15377"/>
        <dbReference type="ChEBI" id="CHEBI:15378"/>
        <dbReference type="ChEBI" id="CHEBI:29101"/>
        <dbReference type="ChEBI" id="CHEBI:33019"/>
        <dbReference type="ChEBI" id="CHEBI:43474"/>
        <dbReference type="EC" id="7.2.3.1"/>
    </reaction>
</comment>
<comment type="activity regulation">
    <text evidence="9">Requires K(+) for maximal activity.</text>
</comment>
<feature type="transmembrane region" description="Helical" evidence="9">
    <location>
        <begin position="383"/>
        <end position="406"/>
    </location>
</feature>
<dbReference type="GO" id="GO:0006814">
    <property type="term" value="P:sodium ion transport"/>
    <property type="evidence" value="ECO:0007669"/>
    <property type="project" value="UniProtKB-UniRule"/>
</dbReference>
<comment type="caution">
    <text evidence="9">Lacks conserved residue(s) required for the propagation of feature annotation.</text>
</comment>
<dbReference type="NCBIfam" id="NF001955">
    <property type="entry name" value="PRK00733.2-4"/>
    <property type="match status" value="1"/>
</dbReference>
<accession>A0A4U0EY54</accession>
<comment type="cofactor">
    <cofactor evidence="9">
        <name>Mg(2+)</name>
        <dbReference type="ChEBI" id="CHEBI:18420"/>
    </cofactor>
</comment>
<feature type="transmembrane region" description="Helical" evidence="9">
    <location>
        <begin position="339"/>
        <end position="362"/>
    </location>
</feature>
<keyword evidence="11" id="KW-0378">Hydrolase</keyword>
<comment type="similarity">
    <text evidence="9">Belongs to the H(+)-translocating pyrophosphatase (TC 3.A.10) family. K(+)-stimulated subfamily.</text>
</comment>
<comment type="subunit">
    <text evidence="9">Homodimer.</text>
</comment>
<keyword evidence="12" id="KW-1185">Reference proteome</keyword>
<evidence type="ECO:0000256" key="3">
    <source>
        <dbReference type="ARBA" id="ARBA00022692"/>
    </source>
</evidence>
<dbReference type="EMBL" id="SUPL01000002">
    <property type="protein sequence ID" value="TJY36947.1"/>
    <property type="molecule type" value="Genomic_DNA"/>
</dbReference>
<evidence type="ECO:0000256" key="2">
    <source>
        <dbReference type="ARBA" id="ARBA00022448"/>
    </source>
</evidence>
<keyword evidence="3 9" id="KW-0812">Transmembrane</keyword>
<dbReference type="NCBIfam" id="NF001960">
    <property type="entry name" value="PRK00733.3-5"/>
    <property type="match status" value="1"/>
</dbReference>
<keyword evidence="2 9" id="KW-0813">Transport</keyword>
<dbReference type="PANTHER" id="PTHR31998">
    <property type="entry name" value="K(+)-INSENSITIVE PYROPHOSPHATE-ENERGIZED PROTON PUMP"/>
    <property type="match status" value="1"/>
</dbReference>
<dbReference type="GO" id="GO:0000287">
    <property type="term" value="F:magnesium ion binding"/>
    <property type="evidence" value="ECO:0007669"/>
    <property type="project" value="UniProtKB-UniRule"/>
</dbReference>
<feature type="transmembrane region" description="Helical" evidence="9">
    <location>
        <begin position="126"/>
        <end position="153"/>
    </location>
</feature>
<keyword evidence="8 9" id="KW-0472">Membrane</keyword>
<dbReference type="GO" id="GO:0005886">
    <property type="term" value="C:plasma membrane"/>
    <property type="evidence" value="ECO:0007669"/>
    <property type="project" value="UniProtKB-SubCell"/>
</dbReference>
<protein>
    <recommendedName>
        <fullName evidence="9">Putative K(+)-stimulated pyrophosphate-energized sodium pump</fullName>
        <ecNumber evidence="9">7.2.3.1</ecNumber>
    </recommendedName>
    <alternativeName>
        <fullName evidence="9">Membrane-bound sodium-translocating pyrophosphatase</fullName>
    </alternativeName>
    <alternativeName>
        <fullName evidence="9">Pyrophosphate-energized inorganic pyrophosphatase</fullName>
        <shortName evidence="9">Na(+)-PPase</shortName>
    </alternativeName>
</protein>
<evidence type="ECO:0000256" key="5">
    <source>
        <dbReference type="ARBA" id="ARBA00022967"/>
    </source>
</evidence>
<dbReference type="GO" id="GO:0012505">
    <property type="term" value="C:endomembrane system"/>
    <property type="evidence" value="ECO:0007669"/>
    <property type="project" value="UniProtKB-SubCell"/>
</dbReference>
<evidence type="ECO:0000256" key="8">
    <source>
        <dbReference type="ARBA" id="ARBA00023136"/>
    </source>
</evidence>
<dbReference type="GO" id="GO:0009678">
    <property type="term" value="F:diphosphate hydrolysis-driven proton transmembrane transporter activity"/>
    <property type="evidence" value="ECO:0007669"/>
    <property type="project" value="UniProtKB-UniRule"/>
</dbReference>
<evidence type="ECO:0000256" key="4">
    <source>
        <dbReference type="ARBA" id="ARBA00022842"/>
    </source>
</evidence>
<evidence type="ECO:0000256" key="10">
    <source>
        <dbReference type="SAM" id="Coils"/>
    </source>
</evidence>
<dbReference type="RefSeq" id="WP_136840967.1">
    <property type="nucleotide sequence ID" value="NZ_SUPL01000002.1"/>
</dbReference>
<reference evidence="11 12" key="1">
    <citation type="submission" date="2019-04" db="EMBL/GenBank/DDBJ databases">
        <title>Lacinutrix sp. nov., isolated from marine water.</title>
        <authorList>
            <person name="Kim W."/>
        </authorList>
    </citation>
    <scope>NUCLEOTIDE SEQUENCE [LARGE SCALE GENOMIC DNA]</scope>
    <source>
        <strain evidence="11 12">CAU 1491</strain>
    </source>
</reference>
<keyword evidence="9" id="KW-0630">Potassium</keyword>
<evidence type="ECO:0000256" key="9">
    <source>
        <dbReference type="HAMAP-Rule" id="MF_01129"/>
    </source>
</evidence>